<gene>
    <name evidence="1" type="ORF">OIU77_014656</name>
</gene>
<feature type="non-terminal residue" evidence="1">
    <location>
        <position position="77"/>
    </location>
</feature>
<dbReference type="Proteomes" id="UP001141253">
    <property type="component" value="Chromosome 10"/>
</dbReference>
<organism evidence="1 2">
    <name type="scientific">Salix suchowensis</name>
    <dbReference type="NCBI Taxonomy" id="1278906"/>
    <lineage>
        <taxon>Eukaryota</taxon>
        <taxon>Viridiplantae</taxon>
        <taxon>Streptophyta</taxon>
        <taxon>Embryophyta</taxon>
        <taxon>Tracheophyta</taxon>
        <taxon>Spermatophyta</taxon>
        <taxon>Magnoliopsida</taxon>
        <taxon>eudicotyledons</taxon>
        <taxon>Gunneridae</taxon>
        <taxon>Pentapetalae</taxon>
        <taxon>rosids</taxon>
        <taxon>fabids</taxon>
        <taxon>Malpighiales</taxon>
        <taxon>Salicaceae</taxon>
        <taxon>Saliceae</taxon>
        <taxon>Salix</taxon>
    </lineage>
</organism>
<evidence type="ECO:0000313" key="2">
    <source>
        <dbReference type="Proteomes" id="UP001141253"/>
    </source>
</evidence>
<proteinExistence type="predicted"/>
<accession>A0ABQ8ZZV3</accession>
<keyword evidence="2" id="KW-1185">Reference proteome</keyword>
<name>A0ABQ8ZZV3_9ROSI</name>
<protein>
    <submittedName>
        <fullName evidence="1">Uncharacterized protein</fullName>
    </submittedName>
</protein>
<comment type="caution">
    <text evidence="1">The sequence shown here is derived from an EMBL/GenBank/DDBJ whole genome shotgun (WGS) entry which is preliminary data.</text>
</comment>
<evidence type="ECO:0000313" key="1">
    <source>
        <dbReference type="EMBL" id="KAJ6313193.1"/>
    </source>
</evidence>
<reference evidence="1" key="2">
    <citation type="journal article" date="2023" name="Int. J. Mol. Sci.">
        <title>De Novo Assembly and Annotation of 11 Diverse Shrub Willow (Salix) Genomes Reveals Novel Gene Organization in Sex-Linked Regions.</title>
        <authorList>
            <person name="Hyden B."/>
            <person name="Feng K."/>
            <person name="Yates T.B."/>
            <person name="Jawdy S."/>
            <person name="Cereghino C."/>
            <person name="Smart L.B."/>
            <person name="Muchero W."/>
        </authorList>
    </citation>
    <scope>NUCLEOTIDE SEQUENCE</scope>
    <source>
        <tissue evidence="1">Shoot tip</tissue>
    </source>
</reference>
<reference evidence="1" key="1">
    <citation type="submission" date="2022-10" db="EMBL/GenBank/DDBJ databases">
        <authorList>
            <person name="Hyden B.L."/>
            <person name="Feng K."/>
            <person name="Yates T."/>
            <person name="Jawdy S."/>
            <person name="Smart L.B."/>
            <person name="Muchero W."/>
        </authorList>
    </citation>
    <scope>NUCLEOTIDE SEQUENCE</scope>
    <source>
        <tissue evidence="1">Shoot tip</tissue>
    </source>
</reference>
<sequence length="77" mass="8625">MVACMHAYRKIDNRCSDEGPVTAKMCISNIGTQDWSQPNGADPIRYIIWFLDGAFLSGTLQGCLISHSMPYVRKSRT</sequence>
<dbReference type="EMBL" id="JAPFFI010000024">
    <property type="protein sequence ID" value="KAJ6313193.1"/>
    <property type="molecule type" value="Genomic_DNA"/>
</dbReference>